<evidence type="ECO:0000313" key="4">
    <source>
        <dbReference type="Proteomes" id="UP000037784"/>
    </source>
</evidence>
<dbReference type="GO" id="GO:0004177">
    <property type="term" value="F:aminopeptidase activity"/>
    <property type="evidence" value="ECO:0007669"/>
    <property type="project" value="UniProtKB-KW"/>
</dbReference>
<evidence type="ECO:0000313" key="5">
    <source>
        <dbReference type="Proteomes" id="UP000050502"/>
    </source>
</evidence>
<protein>
    <submittedName>
        <fullName evidence="2">Aminopeptidase</fullName>
    </submittedName>
</protein>
<evidence type="ECO:0000313" key="3">
    <source>
        <dbReference type="EMBL" id="KPL87097.1"/>
    </source>
</evidence>
<keyword evidence="2" id="KW-0378">Hydrolase</keyword>
<dbReference type="GO" id="GO:0046872">
    <property type="term" value="F:metal ion binding"/>
    <property type="evidence" value="ECO:0007669"/>
    <property type="project" value="UniProtKB-KW"/>
</dbReference>
<dbReference type="Gene3D" id="3.40.1830.10">
    <property type="entry name" value="Thermophilic metalloprotease (M29)"/>
    <property type="match status" value="1"/>
</dbReference>
<proteinExistence type="predicted"/>
<dbReference type="InterPro" id="IPR035097">
    <property type="entry name" value="M29_N-terminal"/>
</dbReference>
<reference evidence="4" key="3">
    <citation type="submission" date="2015-08" db="EMBL/GenBank/DDBJ databases">
        <title>Draft Genome Sequence of a Heterotrophic Facultative Anaerobic Bacterium Ardenticatena maritima Strain 110S.</title>
        <authorList>
            <person name="Kawaichi S."/>
            <person name="Yoshida T."/>
            <person name="Sako Y."/>
            <person name="Nakamura R."/>
        </authorList>
    </citation>
    <scope>NUCLEOTIDE SEQUENCE [LARGE SCALE GENOMIC DNA]</scope>
    <source>
        <strain evidence="4">110S</strain>
    </source>
</reference>
<dbReference type="RefSeq" id="WP_054492814.1">
    <property type="nucleotide sequence ID" value="NZ_BBZA01000092.1"/>
</dbReference>
<reference evidence="2 4" key="1">
    <citation type="journal article" date="2015" name="Genome Announc.">
        <title>Draft Genome Sequence of a Heterotrophic Facultative Anaerobic Thermophilic Bacterium, Ardenticatena maritima Strain 110ST.</title>
        <authorList>
            <person name="Kawaichi S."/>
            <person name="Yoshida T."/>
            <person name="Sako Y."/>
            <person name="Nakamura R."/>
        </authorList>
    </citation>
    <scope>NUCLEOTIDE SEQUENCE [LARGE SCALE GENOMIC DNA]</scope>
    <source>
        <strain evidence="2 4">110S</strain>
    </source>
</reference>
<keyword evidence="1" id="KW-0479">Metal-binding</keyword>
<dbReference type="SUPFAM" id="SSF144052">
    <property type="entry name" value="Thermophilic metalloprotease-like"/>
    <property type="match status" value="1"/>
</dbReference>
<dbReference type="STRING" id="872965.SE16_11080"/>
<dbReference type="GO" id="GO:0006508">
    <property type="term" value="P:proteolysis"/>
    <property type="evidence" value="ECO:0007669"/>
    <property type="project" value="UniProtKB-KW"/>
</dbReference>
<dbReference type="EMBL" id="LGKN01000006">
    <property type="protein sequence ID" value="KPL87097.1"/>
    <property type="molecule type" value="Genomic_DNA"/>
</dbReference>
<dbReference type="AlphaFoldDB" id="A0A0N0RFI4"/>
<keyword evidence="2" id="KW-0031">Aminopeptidase</keyword>
<evidence type="ECO:0000313" key="2">
    <source>
        <dbReference type="EMBL" id="GAP62934.1"/>
    </source>
</evidence>
<dbReference type="InParanoid" id="A0A0N0RFI4"/>
<organism evidence="2 4">
    <name type="scientific">Ardenticatena maritima</name>
    <dbReference type="NCBI Taxonomy" id="872965"/>
    <lineage>
        <taxon>Bacteria</taxon>
        <taxon>Bacillati</taxon>
        <taxon>Chloroflexota</taxon>
        <taxon>Ardenticatenia</taxon>
        <taxon>Ardenticatenales</taxon>
        <taxon>Ardenticatenaceae</taxon>
        <taxon>Ardenticatena</taxon>
    </lineage>
</organism>
<reference evidence="3 5" key="2">
    <citation type="submission" date="2015-07" db="EMBL/GenBank/DDBJ databases">
        <title>Whole genome sequence of Ardenticatena maritima DSM 23922.</title>
        <authorList>
            <person name="Hemp J."/>
            <person name="Ward L.M."/>
            <person name="Pace L.A."/>
            <person name="Fischer W.W."/>
        </authorList>
    </citation>
    <scope>NUCLEOTIDE SEQUENCE [LARGE SCALE GENOMIC DNA]</scope>
    <source>
        <strain evidence="3 5">110S</strain>
    </source>
</reference>
<dbReference type="InterPro" id="IPR052170">
    <property type="entry name" value="M29_Exopeptidase"/>
</dbReference>
<dbReference type="PANTHER" id="PTHR34448">
    <property type="entry name" value="AMINOPEPTIDASE"/>
    <property type="match status" value="1"/>
</dbReference>
<accession>A0A0N0RFI4</accession>
<dbReference type="Pfam" id="PF26233">
    <property type="entry name" value="NicX"/>
    <property type="match status" value="1"/>
</dbReference>
<keyword evidence="4" id="KW-1185">Reference proteome</keyword>
<name>A0A0N0RFI4_9CHLR</name>
<gene>
    <name evidence="2" type="ORF">ARMA_1357</name>
    <name evidence="3" type="ORF">SE16_11080</name>
</gene>
<evidence type="ECO:0000256" key="1">
    <source>
        <dbReference type="ARBA" id="ARBA00022723"/>
    </source>
</evidence>
<comment type="caution">
    <text evidence="2">The sequence shown here is derived from an EMBL/GenBank/DDBJ whole genome shotgun (WGS) entry which is preliminary data.</text>
</comment>
<dbReference type="GO" id="GO:0008237">
    <property type="term" value="F:metallopeptidase activity"/>
    <property type="evidence" value="ECO:0007669"/>
    <property type="project" value="UniProtKB-KW"/>
</dbReference>
<dbReference type="PANTHER" id="PTHR34448:SF1">
    <property type="entry name" value="BLL6088 PROTEIN"/>
    <property type="match status" value="1"/>
</dbReference>
<keyword evidence="2" id="KW-0645">Protease</keyword>
<sequence length="352" mass="39234">MTTWRDVAEHAIRGLGVRPGELIQVREHTGRLDVILEMLLAIERAGATPLLELTPPTYIKRLLDEAPLSYLLNWDEHRIRWMEEVDRVLVLQGAGVDANDLDPDALDAWSSAVQRLTALEEERHLPYMLVAVPTEERAQRVGMSLRDLEAYILPALVVPVETLRERIQAVLNAVYQAQTLTIITDGHELYLHRGRRRWLTDDGYVDEEDRITGAITSNLPAGSVYTTVIETATTGTLRARYNRLPVLLTFKEGTITEVEGAGADTFLALLERHTGDCRRVGHVGVGLNPALDHPIQWTVIDEHVAGAVFISLGENRYMGGQNASSLNIDLPLERATLLADQTPIVREGRLVV</sequence>
<dbReference type="EMBL" id="BBZA01000092">
    <property type="protein sequence ID" value="GAP62934.1"/>
    <property type="molecule type" value="Genomic_DNA"/>
</dbReference>
<dbReference type="InterPro" id="IPR058739">
    <property type="entry name" value="NicX"/>
</dbReference>
<dbReference type="Proteomes" id="UP000050502">
    <property type="component" value="Unassembled WGS sequence"/>
</dbReference>
<dbReference type="OrthoDB" id="141897at2"/>
<dbReference type="Proteomes" id="UP000037784">
    <property type="component" value="Unassembled WGS sequence"/>
</dbReference>